<dbReference type="AlphaFoldDB" id="A0A0K1S771"/>
<accession>A0A0K1S771</accession>
<sequence>MGGFIAQRILRHKGQKKSYQVTFWAIVIIHYVVWLFWLFSGGTL</sequence>
<dbReference type="PATRIC" id="fig|1638788.3.peg.5174"/>
<dbReference type="KEGG" id="mpk:VL20_5126"/>
<evidence type="ECO:0008006" key="4">
    <source>
        <dbReference type="Google" id="ProtNLM"/>
    </source>
</evidence>
<proteinExistence type="predicted"/>
<organism evidence="2 3">
    <name type="scientific">Microcystis panniformis FACHB-1757</name>
    <dbReference type="NCBI Taxonomy" id="1638788"/>
    <lineage>
        <taxon>Bacteria</taxon>
        <taxon>Bacillati</taxon>
        <taxon>Cyanobacteriota</taxon>
        <taxon>Cyanophyceae</taxon>
        <taxon>Oscillatoriophycideae</taxon>
        <taxon>Chroococcales</taxon>
        <taxon>Microcystaceae</taxon>
        <taxon>Microcystis</taxon>
    </lineage>
</organism>
<keyword evidence="1" id="KW-0812">Transmembrane</keyword>
<keyword evidence="1" id="KW-0472">Membrane</keyword>
<name>A0A0K1S771_9CHRO</name>
<reference evidence="2 3" key="1">
    <citation type="journal article" date="2016" name="Stand. Genomic Sci.">
        <title>Complete genome sequence and genomic characterization of Microcystis panniformis FACHB 1757 by third-generation sequencing.</title>
        <authorList>
            <person name="Zhang J.Y."/>
            <person name="Guan R."/>
            <person name="Zhang H.J."/>
            <person name="Li H."/>
            <person name="Xiao P."/>
            <person name="Yu G.L."/>
            <person name="Du L."/>
            <person name="Cao D.M."/>
            <person name="Zhu B.C."/>
            <person name="Li R.H."/>
            <person name="Lu Z.H."/>
        </authorList>
    </citation>
    <scope>NUCLEOTIDE SEQUENCE [LARGE SCALE GENOMIC DNA]</scope>
    <source>
        <strain evidence="2 3">FACHB-1757</strain>
    </source>
</reference>
<evidence type="ECO:0000256" key="1">
    <source>
        <dbReference type="SAM" id="Phobius"/>
    </source>
</evidence>
<keyword evidence="3" id="KW-1185">Reference proteome</keyword>
<gene>
    <name evidence="2" type="ORF">VL20_5126</name>
</gene>
<feature type="transmembrane region" description="Helical" evidence="1">
    <location>
        <begin position="21"/>
        <end position="39"/>
    </location>
</feature>
<dbReference type="EMBL" id="CP011339">
    <property type="protein sequence ID" value="AKV69979.1"/>
    <property type="molecule type" value="Genomic_DNA"/>
</dbReference>
<keyword evidence="1" id="KW-1133">Transmembrane helix</keyword>
<evidence type="ECO:0000313" key="2">
    <source>
        <dbReference type="EMBL" id="AKV69979.1"/>
    </source>
</evidence>
<protein>
    <recommendedName>
        <fullName evidence="4">DUF1294 domain-containing protein</fullName>
    </recommendedName>
</protein>
<dbReference type="Proteomes" id="UP000068167">
    <property type="component" value="Chromosome"/>
</dbReference>
<evidence type="ECO:0000313" key="3">
    <source>
        <dbReference type="Proteomes" id="UP000068167"/>
    </source>
</evidence>